<feature type="domain" description="RNA polymerase Rpb4/RPC9 core" evidence="5">
    <location>
        <begin position="17"/>
        <end position="150"/>
    </location>
</feature>
<organism evidence="6 7">
    <name type="scientific">Lithohypha guttulata</name>
    <dbReference type="NCBI Taxonomy" id="1690604"/>
    <lineage>
        <taxon>Eukaryota</taxon>
        <taxon>Fungi</taxon>
        <taxon>Dikarya</taxon>
        <taxon>Ascomycota</taxon>
        <taxon>Pezizomycotina</taxon>
        <taxon>Eurotiomycetes</taxon>
        <taxon>Chaetothyriomycetidae</taxon>
        <taxon>Chaetothyriales</taxon>
        <taxon>Trichomeriaceae</taxon>
        <taxon>Lithohypha</taxon>
    </lineage>
</organism>
<reference evidence="6 7" key="1">
    <citation type="submission" date="2023-08" db="EMBL/GenBank/DDBJ databases">
        <title>Black Yeasts Isolated from many extreme environments.</title>
        <authorList>
            <person name="Coleine C."/>
            <person name="Stajich J.E."/>
            <person name="Selbmann L."/>
        </authorList>
    </citation>
    <scope>NUCLEOTIDE SEQUENCE [LARGE SCALE GENOMIC DNA]</scope>
    <source>
        <strain evidence="6 7">CCFEE 5910</strain>
    </source>
</reference>
<evidence type="ECO:0000256" key="4">
    <source>
        <dbReference type="SAM" id="MobiDB-lite"/>
    </source>
</evidence>
<proteinExistence type="inferred from homology"/>
<dbReference type="GO" id="GO:0000166">
    <property type="term" value="F:nucleotide binding"/>
    <property type="evidence" value="ECO:0007669"/>
    <property type="project" value="InterPro"/>
</dbReference>
<evidence type="ECO:0000313" key="6">
    <source>
        <dbReference type="EMBL" id="KAK5088511.1"/>
    </source>
</evidence>
<dbReference type="SUPFAM" id="SSF47819">
    <property type="entry name" value="HRDC-like"/>
    <property type="match status" value="1"/>
</dbReference>
<comment type="subcellular location">
    <subcellularLocation>
        <location evidence="1">Nucleus</location>
    </subcellularLocation>
</comment>
<feature type="region of interest" description="Disordered" evidence="4">
    <location>
        <begin position="41"/>
        <end position="60"/>
    </location>
</feature>
<dbReference type="Gene3D" id="1.20.1250.40">
    <property type="match status" value="1"/>
</dbReference>
<dbReference type="Pfam" id="PF03874">
    <property type="entry name" value="RNA_pol_Rpb4"/>
    <property type="match status" value="1"/>
</dbReference>
<dbReference type="GO" id="GO:0006352">
    <property type="term" value="P:DNA-templated transcription initiation"/>
    <property type="evidence" value="ECO:0007669"/>
    <property type="project" value="InterPro"/>
</dbReference>
<sequence length="153" mass="17439">MDSDRFDLEAGRDLKLGEFADDPTLNLSEARIILEKSLEARNKRAREKNPNSDRPAWKDTETLSKTRDYLEIFAYFKEMADAETAERLINQFSGGMERFEKSQLGSLVPGSADEARALIPSLEKKVDDGLVDAEDLENLCRELDKIKRQTQLL</sequence>
<dbReference type="SMART" id="SM00657">
    <property type="entry name" value="RPOL4c"/>
    <property type="match status" value="1"/>
</dbReference>
<comment type="similarity">
    <text evidence="3">Belongs to the eukaryotic RPB4 RNA polymerase subunit family.</text>
</comment>
<gene>
    <name evidence="6" type="primary">RPB4</name>
    <name evidence="6" type="ORF">LTR05_002731</name>
</gene>
<dbReference type="GeneID" id="90024075"/>
<evidence type="ECO:0000256" key="2">
    <source>
        <dbReference type="ARBA" id="ARBA00023242"/>
    </source>
</evidence>
<dbReference type="PANTHER" id="PTHR21297">
    <property type="entry name" value="DNA-DIRECTED RNA POLYMERASE II"/>
    <property type="match status" value="1"/>
</dbReference>
<dbReference type="Proteomes" id="UP001309876">
    <property type="component" value="Unassembled WGS sequence"/>
</dbReference>
<keyword evidence="7" id="KW-1185">Reference proteome</keyword>
<dbReference type="RefSeq" id="XP_064754702.1">
    <property type="nucleotide sequence ID" value="XM_064898745.1"/>
</dbReference>
<name>A0AAN7T2Q5_9EURO</name>
<dbReference type="InterPro" id="IPR010997">
    <property type="entry name" value="HRDC-like_sf"/>
</dbReference>
<comment type="caution">
    <text evidence="6">The sequence shown here is derived from an EMBL/GenBank/DDBJ whole genome shotgun (WGS) entry which is preliminary data.</text>
</comment>
<dbReference type="GO" id="GO:0005634">
    <property type="term" value="C:nucleus"/>
    <property type="evidence" value="ECO:0007669"/>
    <property type="project" value="UniProtKB-SubCell"/>
</dbReference>
<dbReference type="InterPro" id="IPR006590">
    <property type="entry name" value="RNA_pol_Rpb4/RPC9_core"/>
</dbReference>
<protein>
    <submittedName>
        <fullName evidence="6">RNA polymerase B</fullName>
    </submittedName>
</protein>
<evidence type="ECO:0000313" key="7">
    <source>
        <dbReference type="Proteomes" id="UP001309876"/>
    </source>
</evidence>
<keyword evidence="2" id="KW-0539">Nucleus</keyword>
<dbReference type="EMBL" id="JAVRRJ010000002">
    <property type="protein sequence ID" value="KAK5088511.1"/>
    <property type="molecule type" value="Genomic_DNA"/>
</dbReference>
<dbReference type="AlphaFoldDB" id="A0AAN7T2Q5"/>
<dbReference type="InterPro" id="IPR038324">
    <property type="entry name" value="Rpb4/RPC9_sf"/>
</dbReference>
<evidence type="ECO:0000256" key="3">
    <source>
        <dbReference type="ARBA" id="ARBA00025724"/>
    </source>
</evidence>
<accession>A0AAN7T2Q5</accession>
<dbReference type="InterPro" id="IPR045222">
    <property type="entry name" value="Rpb4-like"/>
</dbReference>
<dbReference type="InterPro" id="IPR005574">
    <property type="entry name" value="Rpb4/RPC9"/>
</dbReference>
<evidence type="ECO:0000256" key="1">
    <source>
        <dbReference type="ARBA" id="ARBA00004123"/>
    </source>
</evidence>
<evidence type="ECO:0000259" key="5">
    <source>
        <dbReference type="SMART" id="SM00657"/>
    </source>
</evidence>
<dbReference type="GO" id="GO:0030880">
    <property type="term" value="C:RNA polymerase complex"/>
    <property type="evidence" value="ECO:0007669"/>
    <property type="project" value="InterPro"/>
</dbReference>